<evidence type="ECO:0000256" key="1">
    <source>
        <dbReference type="ARBA" id="ARBA00007734"/>
    </source>
</evidence>
<comment type="similarity">
    <text evidence="1">Belongs to the transglycosylase Slt family.</text>
</comment>
<dbReference type="CDD" id="cd16896">
    <property type="entry name" value="LT_Slt70-like"/>
    <property type="match status" value="1"/>
</dbReference>
<evidence type="ECO:0000313" key="4">
    <source>
        <dbReference type="Proteomes" id="UP000199135"/>
    </source>
</evidence>
<dbReference type="RefSeq" id="WP_078687825.1">
    <property type="nucleotide sequence ID" value="NZ_FNWT01000011.1"/>
</dbReference>
<feature type="domain" description="Transglycosylase SLT" evidence="2">
    <location>
        <begin position="48"/>
        <end position="163"/>
    </location>
</feature>
<proteinExistence type="inferred from homology"/>
<dbReference type="EMBL" id="FNWT01000011">
    <property type="protein sequence ID" value="SEH66810.1"/>
    <property type="molecule type" value="Genomic_DNA"/>
</dbReference>
<sequence>MSDARFFRWFRTIPIMVMLALCVVTAGIGIAPAKVVRKVLYPVRYAEIIKSASQRYGVDEYLVCAVVKCESNWDPNVTSSAGAVGLMQMMPSTSAEVARLGLVDSRTYNPNDLTDPATNIEYGTAYLAYLQRNLKSQDEVIAAYNAGLGSVSQWTANGGNVNETVQFAETASYLVRVNDAQGRYRQLYPDGIENSGSLF</sequence>
<reference evidence="3 4" key="1">
    <citation type="submission" date="2016-10" db="EMBL/GenBank/DDBJ databases">
        <authorList>
            <person name="Varghese N."/>
            <person name="Submissions S."/>
        </authorList>
    </citation>
    <scope>NUCLEOTIDE SEQUENCE [LARGE SCALE GENOMIC DNA]</scope>
    <source>
        <strain evidence="3 4">WCP15</strain>
    </source>
</reference>
<protein>
    <submittedName>
        <fullName evidence="3">Soluble lytic murein transglycosylase</fullName>
    </submittedName>
</protein>
<comment type="caution">
    <text evidence="3">The sequence shown here is derived from an EMBL/GenBank/DDBJ whole genome shotgun (WGS) entry which is preliminary data.</text>
</comment>
<name>A0A1H6JWM6_9ACTN</name>
<evidence type="ECO:0000313" key="3">
    <source>
        <dbReference type="EMBL" id="SEH66810.1"/>
    </source>
</evidence>
<dbReference type="PANTHER" id="PTHR37423:SF2">
    <property type="entry name" value="MEMBRANE-BOUND LYTIC MUREIN TRANSGLYCOSYLASE C"/>
    <property type="match status" value="1"/>
</dbReference>
<accession>A0A1H6JWM6</accession>
<dbReference type="Proteomes" id="UP000199135">
    <property type="component" value="Unassembled WGS sequence"/>
</dbReference>
<dbReference type="PROSITE" id="PS00922">
    <property type="entry name" value="TRANSGLYCOSYLASE"/>
    <property type="match status" value="1"/>
</dbReference>
<gene>
    <name evidence="3" type="ORF">SAMN05216447_11126</name>
</gene>
<dbReference type="Gene3D" id="1.10.530.10">
    <property type="match status" value="1"/>
</dbReference>
<dbReference type="InterPro" id="IPR008258">
    <property type="entry name" value="Transglycosylase_SLT_dom_1"/>
</dbReference>
<keyword evidence="4" id="KW-1185">Reference proteome</keyword>
<dbReference type="InterPro" id="IPR023346">
    <property type="entry name" value="Lysozyme-like_dom_sf"/>
</dbReference>
<dbReference type="Pfam" id="PF01464">
    <property type="entry name" value="SLT"/>
    <property type="match status" value="1"/>
</dbReference>
<evidence type="ECO:0000259" key="2">
    <source>
        <dbReference type="Pfam" id="PF01464"/>
    </source>
</evidence>
<dbReference type="SUPFAM" id="SSF53955">
    <property type="entry name" value="Lysozyme-like"/>
    <property type="match status" value="1"/>
</dbReference>
<dbReference type="InterPro" id="IPR000189">
    <property type="entry name" value="Transglyc_AS"/>
</dbReference>
<organism evidence="3 4">
    <name type="scientific">Parafannyhessea umbonata</name>
    <dbReference type="NCBI Taxonomy" id="604330"/>
    <lineage>
        <taxon>Bacteria</taxon>
        <taxon>Bacillati</taxon>
        <taxon>Actinomycetota</taxon>
        <taxon>Coriobacteriia</taxon>
        <taxon>Coriobacteriales</taxon>
        <taxon>Atopobiaceae</taxon>
        <taxon>Parafannyhessea</taxon>
    </lineage>
</organism>
<dbReference type="PANTHER" id="PTHR37423">
    <property type="entry name" value="SOLUBLE LYTIC MUREIN TRANSGLYCOSYLASE-RELATED"/>
    <property type="match status" value="1"/>
</dbReference>